<dbReference type="FunCoup" id="A0A6I8URL2">
    <property type="interactions" value="123"/>
</dbReference>
<dbReference type="KEGG" id="dpo:4802736"/>
<dbReference type="SMART" id="SM00213">
    <property type="entry name" value="UBQ"/>
    <property type="match status" value="1"/>
</dbReference>
<dbReference type="InterPro" id="IPR009060">
    <property type="entry name" value="UBA-like_sf"/>
</dbReference>
<dbReference type="Pfam" id="PF00240">
    <property type="entry name" value="ubiquitin"/>
    <property type="match status" value="1"/>
</dbReference>
<dbReference type="AlphaFoldDB" id="A0A6I8URL2"/>
<dbReference type="InterPro" id="IPR015496">
    <property type="entry name" value="Ubiquilin"/>
</dbReference>
<gene>
    <name evidence="4" type="primary">LOC4802736</name>
</gene>
<keyword evidence="3" id="KW-1185">Reference proteome</keyword>
<sequence>MSRENYIEIVAKSVDMEVIVSVRKNELIRNLRALVAVRFERAIDKIVLVFGGQVLRDDVTIDTIGITSGVNVHVVCRRGNAAPSQPAAVAAPPKQSAWTGLLGPKFAEDVREILKNPDRLKNLLKRQLKQILKKNGITGDALRSYLKTNRKVALEMSLPMSPDKLEYVRRRRYLIIMRLELVPGGPQLLGRLDNKMRRSEEDNVARTYQQLSRGHDNGGNSQRGLENREPLPNPWEASHSALNLGDIRAVLRKVILNLIYEYLLRSFREQLDKLIEMGYNNHLRNVRALVISSGCLENAIKLLDVWNR</sequence>
<dbReference type="GO" id="GO:0006511">
    <property type="term" value="P:ubiquitin-dependent protein catabolic process"/>
    <property type="evidence" value="ECO:0007669"/>
    <property type="project" value="TreeGrafter"/>
</dbReference>
<dbReference type="SUPFAM" id="SSF46934">
    <property type="entry name" value="UBA-like"/>
    <property type="match status" value="1"/>
</dbReference>
<organism evidence="3 4">
    <name type="scientific">Drosophila pseudoobscura pseudoobscura</name>
    <name type="common">Fruit fly</name>
    <dbReference type="NCBI Taxonomy" id="46245"/>
    <lineage>
        <taxon>Eukaryota</taxon>
        <taxon>Metazoa</taxon>
        <taxon>Ecdysozoa</taxon>
        <taxon>Arthropoda</taxon>
        <taxon>Hexapoda</taxon>
        <taxon>Insecta</taxon>
        <taxon>Pterygota</taxon>
        <taxon>Neoptera</taxon>
        <taxon>Endopterygota</taxon>
        <taxon>Diptera</taxon>
        <taxon>Brachycera</taxon>
        <taxon>Muscomorpha</taxon>
        <taxon>Ephydroidea</taxon>
        <taxon>Drosophilidae</taxon>
        <taxon>Drosophila</taxon>
        <taxon>Sophophora</taxon>
    </lineage>
</organism>
<proteinExistence type="predicted"/>
<evidence type="ECO:0000313" key="4">
    <source>
        <dbReference type="RefSeq" id="XP_001359600.2"/>
    </source>
</evidence>
<dbReference type="InterPro" id="IPR029071">
    <property type="entry name" value="Ubiquitin-like_domsf"/>
</dbReference>
<dbReference type="SUPFAM" id="SSF54236">
    <property type="entry name" value="Ubiquitin-like"/>
    <property type="match status" value="1"/>
</dbReference>
<dbReference type="Proteomes" id="UP000001819">
    <property type="component" value="Chromosome 2"/>
</dbReference>
<dbReference type="PROSITE" id="PS50053">
    <property type="entry name" value="UBIQUITIN_2"/>
    <property type="match status" value="1"/>
</dbReference>
<evidence type="ECO:0000256" key="1">
    <source>
        <dbReference type="SAM" id="MobiDB-lite"/>
    </source>
</evidence>
<dbReference type="RefSeq" id="XP_001359600.2">
    <property type="nucleotide sequence ID" value="XM_001359563.4"/>
</dbReference>
<dbReference type="Gene3D" id="1.10.8.10">
    <property type="entry name" value="DNA helicase RuvA subunit, C-terminal domain"/>
    <property type="match status" value="1"/>
</dbReference>
<reference evidence="3" key="1">
    <citation type="submission" date="2024-06" db="UniProtKB">
        <authorList>
            <consortium name="RefSeq"/>
        </authorList>
    </citation>
    <scope>NUCLEOTIDE SEQUENCE [LARGE SCALE GENOMIC DNA]</scope>
    <source>
        <strain evidence="3">MV2-25</strain>
    </source>
</reference>
<dbReference type="PANTHER" id="PTHR10677:SF3">
    <property type="entry name" value="FI07626P-RELATED"/>
    <property type="match status" value="1"/>
</dbReference>
<dbReference type="PANTHER" id="PTHR10677">
    <property type="entry name" value="UBIQUILIN"/>
    <property type="match status" value="1"/>
</dbReference>
<dbReference type="GO" id="GO:0031593">
    <property type="term" value="F:polyubiquitin modification-dependent protein binding"/>
    <property type="evidence" value="ECO:0007669"/>
    <property type="project" value="TreeGrafter"/>
</dbReference>
<feature type="region of interest" description="Disordered" evidence="1">
    <location>
        <begin position="200"/>
        <end position="232"/>
    </location>
</feature>
<dbReference type="InterPro" id="IPR000626">
    <property type="entry name" value="Ubiquitin-like_dom"/>
</dbReference>
<protein>
    <submittedName>
        <fullName evidence="4">Ubiquilin-2</fullName>
    </submittedName>
</protein>
<feature type="compositionally biased region" description="Polar residues" evidence="1">
    <location>
        <begin position="206"/>
        <end position="224"/>
    </location>
</feature>
<evidence type="ECO:0000313" key="3">
    <source>
        <dbReference type="Proteomes" id="UP000001819"/>
    </source>
</evidence>
<dbReference type="Gene3D" id="3.10.20.90">
    <property type="entry name" value="Phosphatidylinositol 3-kinase Catalytic Subunit, Chain A, domain 1"/>
    <property type="match status" value="1"/>
</dbReference>
<feature type="domain" description="Ubiquitin-like" evidence="2">
    <location>
        <begin position="7"/>
        <end position="81"/>
    </location>
</feature>
<dbReference type="GO" id="GO:0005829">
    <property type="term" value="C:cytosol"/>
    <property type="evidence" value="ECO:0007669"/>
    <property type="project" value="TreeGrafter"/>
</dbReference>
<dbReference type="InParanoid" id="A0A6I8URL2"/>
<reference evidence="4" key="2">
    <citation type="submission" date="2025-08" db="UniProtKB">
        <authorList>
            <consortium name="RefSeq"/>
        </authorList>
    </citation>
    <scope>IDENTIFICATION</scope>
    <source>
        <strain evidence="4">MV-25-SWS-2005</strain>
        <tissue evidence="4">Whole body</tissue>
    </source>
</reference>
<accession>A0A6I8URL2</accession>
<name>A0A6I8URL2_DROPS</name>
<evidence type="ECO:0000259" key="2">
    <source>
        <dbReference type="PROSITE" id="PS50053"/>
    </source>
</evidence>